<feature type="repeat" description="WD" evidence="3">
    <location>
        <begin position="272"/>
        <end position="306"/>
    </location>
</feature>
<dbReference type="EMBL" id="JABWAD010000069">
    <property type="protein sequence ID" value="KAF6059836.1"/>
    <property type="molecule type" value="Genomic_DNA"/>
</dbReference>
<dbReference type="Proteomes" id="UP000536275">
    <property type="component" value="Unassembled WGS sequence"/>
</dbReference>
<feature type="region of interest" description="Disordered" evidence="4">
    <location>
        <begin position="343"/>
        <end position="373"/>
    </location>
</feature>
<name>A0A8H6BT78_CANAX</name>
<evidence type="ECO:0000256" key="3">
    <source>
        <dbReference type="PROSITE-ProRule" id="PRU00221"/>
    </source>
</evidence>
<keyword evidence="1 3" id="KW-0853">WD repeat</keyword>
<gene>
    <name evidence="5" type="ORF">FOB64_006819</name>
</gene>
<evidence type="ECO:0000313" key="5">
    <source>
        <dbReference type="EMBL" id="KAF6059836.1"/>
    </source>
</evidence>
<keyword evidence="2" id="KW-0677">Repeat</keyword>
<evidence type="ECO:0000256" key="2">
    <source>
        <dbReference type="ARBA" id="ARBA00022737"/>
    </source>
</evidence>
<dbReference type="InterPro" id="IPR036322">
    <property type="entry name" value="WD40_repeat_dom_sf"/>
</dbReference>
<dbReference type="PANTHER" id="PTHR10971">
    <property type="entry name" value="MRNA EXPORT FACTOR AND BUB3"/>
    <property type="match status" value="1"/>
</dbReference>
<accession>A0A8H6BT78</accession>
<dbReference type="Gene3D" id="2.130.10.10">
    <property type="entry name" value="YVTN repeat-like/Quinoprotein amine dehydrogenase"/>
    <property type="match status" value="1"/>
</dbReference>
<evidence type="ECO:0000313" key="6">
    <source>
        <dbReference type="Proteomes" id="UP000536275"/>
    </source>
</evidence>
<organism evidence="5 6">
    <name type="scientific">Candida albicans</name>
    <name type="common">Yeast</name>
    <dbReference type="NCBI Taxonomy" id="5476"/>
    <lineage>
        <taxon>Eukaryota</taxon>
        <taxon>Fungi</taxon>
        <taxon>Dikarya</taxon>
        <taxon>Ascomycota</taxon>
        <taxon>Saccharomycotina</taxon>
        <taxon>Pichiomycetes</taxon>
        <taxon>Debaryomycetaceae</taxon>
        <taxon>Candida/Lodderomyces clade</taxon>
        <taxon>Candida</taxon>
    </lineage>
</organism>
<dbReference type="SUPFAM" id="SSF50978">
    <property type="entry name" value="WD40 repeat-like"/>
    <property type="match status" value="1"/>
</dbReference>
<evidence type="ECO:0000256" key="1">
    <source>
        <dbReference type="ARBA" id="ARBA00022574"/>
    </source>
</evidence>
<reference evidence="5 6" key="1">
    <citation type="submission" date="2020-03" db="EMBL/GenBank/DDBJ databases">
        <title>FDA dAtabase for Regulatory Grade micrObial Sequences (FDA-ARGOS): Supporting development and validation of Infectious Disease Dx tests.</title>
        <authorList>
            <person name="Campos J."/>
            <person name="Goldberg B."/>
            <person name="Tallon L."/>
            <person name="Sadzewicz L."/>
            <person name="Vavikolanu K."/>
            <person name="Mehta A."/>
            <person name="Aluvathingal J."/>
            <person name="Nadendla S."/>
            <person name="Nandy P."/>
            <person name="Geyer C."/>
            <person name="Yan Y."/>
            <person name="Sichtig H."/>
        </authorList>
    </citation>
    <scope>NUCLEOTIDE SEQUENCE [LARGE SCALE GENOMIC DNA]</scope>
    <source>
        <strain evidence="5 6">FDAARGOS_656</strain>
    </source>
</reference>
<sequence>MTTPFVELQTPKNLDIISDVCFMDNTDQHRLLVSNWNSEILLFSCDSLLHEHQPPHLQPINTFTTPDIPLCLLYDNKQNVSPLVGLLDGSIRELDFENGKLGDNIGDAVDDNNEIDSGINNLKNVNISGQNSSSIVASSFNGKLQLIDTRQSQRQQQKLSPQTFHNQRKIFTMDTSDQYLILGLQNNIIEIYDFKNLHHPLETRQVGLKYQIKDLKTFPDNQGFALSTIDGRVSMEYFNPDPQFQLQNRFTFKCHRHPDPNPESAGDLVYPVNSLDFNHKYGTLFTAGSDGYVCLWDCKKRKRMRQYPRFLSAENEPESIVKLKINRQDNLMVVATSDDNYKRRRRLSESENSKTPSRVYVKQLAENECKPKS</sequence>
<dbReference type="InterPro" id="IPR015943">
    <property type="entry name" value="WD40/YVTN_repeat-like_dom_sf"/>
</dbReference>
<dbReference type="SMART" id="SM00320">
    <property type="entry name" value="WD40"/>
    <property type="match status" value="2"/>
</dbReference>
<proteinExistence type="predicted"/>
<dbReference type="PROSITE" id="PS50082">
    <property type="entry name" value="WD_REPEATS_2"/>
    <property type="match status" value="1"/>
</dbReference>
<dbReference type="AlphaFoldDB" id="A0A8H6BT78"/>
<dbReference type="FunFam" id="2.130.10.10:FF:001907">
    <property type="entry name" value="Mitotic checkpoint protein, putative"/>
    <property type="match status" value="1"/>
</dbReference>
<protein>
    <submittedName>
        <fullName evidence="5">WD domain, G-beta repeat family protein</fullName>
    </submittedName>
</protein>
<dbReference type="SMR" id="A0A8H6BT78"/>
<comment type="caution">
    <text evidence="5">The sequence shown here is derived from an EMBL/GenBank/DDBJ whole genome shotgun (WGS) entry which is preliminary data.</text>
</comment>
<dbReference type="InterPro" id="IPR001680">
    <property type="entry name" value="WD40_rpt"/>
</dbReference>
<evidence type="ECO:0000256" key="4">
    <source>
        <dbReference type="SAM" id="MobiDB-lite"/>
    </source>
</evidence>